<dbReference type="InterPro" id="IPR027417">
    <property type="entry name" value="P-loop_NTPase"/>
</dbReference>
<comment type="cofactor">
    <cofactor evidence="1">
        <name>Mg(2+)</name>
        <dbReference type="ChEBI" id="CHEBI:18420"/>
    </cofactor>
</comment>
<keyword evidence="1" id="KW-0234">DNA repair</keyword>
<sequence>MYGQRYPEKRLPSRAAFDCLIKTFRETGSVCSRKKMRSRLQTNEPAEVTVLAAVANNPHISSRQIQRNTGISKTSVLRILKRHSFHPYHIALHQELHGNDFINRIEFCQWALQQLEVNEFFFNRILFTDESTFTNHGQVNRRNMHYWSVENPRWLRQVERQRPWSLNVCCGVLRVARTVLHEMFPERWIGRGGYISWPARSPDLNPLDFFFYLGRRLFQQWLVDSYVKIEKDRTDYCKAHQKELKIAAFVYVIEFQKCGLPHVHILITLKHTFKITTPQIVDKYISAEIPDSCENRTLHDIVMRHMIHGPCGDWCLVDGKYSKARYVGPVEASWRILEKKLQDKSHTVIRLPVHLPNEQNIIIENGSNEDTITSALDQVTMLIDYFALNSRDEKATEYLYIEILRYYTFKKEKINNRTVLRWNNRKYHYNCIGRMYSVSPTQTELYHLRLLLLTVKGETSFENLRTVNGEICPSFSAACLALGLIDDDDEWKRAINEAVGWMMPRQLTAMSEDYFRHFGMIQGQKKAYAQINAMLCAESKSLADFPQMEQLQENNEEEDFMTLEQIMKNGTRQYNQLNKKQKEIIDIILNILDNNCYNNNCFYIDGPGGSGKTFIYTTIYYLYIITKIRNKHVCTMAFTGIAVTLLPAGKTVHKTFGLPVPLFVDSSSSIKIFIWDEAPMAPRYALEFMDRTLRDIMNNELPFGGKIIILGGDFRQLLPIMIHGTRCEIVNLSIKAKCAILSARNADVDEINKRVIDLLDISEERIYISTDSTENCCDNFDRIGIDLRKDVFNHGQLYVAFSRVRAIFRSCFIRRWHCYISVYRTCY</sequence>
<keyword evidence="4" id="KW-1185">Reference proteome</keyword>
<keyword evidence="1" id="KW-0347">Helicase</keyword>
<keyword evidence="1" id="KW-0067">ATP-binding</keyword>
<dbReference type="InterPro" id="IPR010285">
    <property type="entry name" value="DNA_helicase_pif1-like_DEAD"/>
</dbReference>
<evidence type="ECO:0000256" key="1">
    <source>
        <dbReference type="RuleBase" id="RU363044"/>
    </source>
</evidence>
<proteinExistence type="inferred from homology"/>
<dbReference type="Pfam" id="PF05970">
    <property type="entry name" value="PIF1"/>
    <property type="match status" value="1"/>
</dbReference>
<feature type="domain" description="DNA helicase Pif1-like DEAD-box helicase" evidence="2">
    <location>
        <begin position="576"/>
        <end position="736"/>
    </location>
</feature>
<dbReference type="InterPro" id="IPR036397">
    <property type="entry name" value="RNaseH_sf"/>
</dbReference>
<dbReference type="OMA" id="PEMNTRY"/>
<dbReference type="PANTHER" id="PTHR10492:SF57">
    <property type="entry name" value="ATP-DEPENDENT DNA HELICASE"/>
    <property type="match status" value="1"/>
</dbReference>
<dbReference type="OrthoDB" id="7697359at2759"/>
<protein>
    <recommendedName>
        <fullName evidence="1">ATP-dependent DNA helicase</fullName>
        <ecNumber evidence="1">5.6.2.3</ecNumber>
    </recommendedName>
</protein>
<name>A0A026W7B2_OOCBI</name>
<evidence type="ECO:0000259" key="2">
    <source>
        <dbReference type="Pfam" id="PF05970"/>
    </source>
</evidence>
<organism evidence="3 4">
    <name type="scientific">Ooceraea biroi</name>
    <name type="common">Clonal raider ant</name>
    <name type="synonym">Cerapachys biroi</name>
    <dbReference type="NCBI Taxonomy" id="2015173"/>
    <lineage>
        <taxon>Eukaryota</taxon>
        <taxon>Metazoa</taxon>
        <taxon>Ecdysozoa</taxon>
        <taxon>Arthropoda</taxon>
        <taxon>Hexapoda</taxon>
        <taxon>Insecta</taxon>
        <taxon>Pterygota</taxon>
        <taxon>Neoptera</taxon>
        <taxon>Endopterygota</taxon>
        <taxon>Hymenoptera</taxon>
        <taxon>Apocrita</taxon>
        <taxon>Aculeata</taxon>
        <taxon>Formicoidea</taxon>
        <taxon>Formicidae</taxon>
        <taxon>Dorylinae</taxon>
        <taxon>Ooceraea</taxon>
    </lineage>
</organism>
<dbReference type="Proteomes" id="UP000053097">
    <property type="component" value="Unassembled WGS sequence"/>
</dbReference>
<dbReference type="Gene3D" id="3.40.50.300">
    <property type="entry name" value="P-loop containing nucleotide triphosphate hydrolases"/>
    <property type="match status" value="1"/>
</dbReference>
<evidence type="ECO:0000313" key="4">
    <source>
        <dbReference type="Proteomes" id="UP000053097"/>
    </source>
</evidence>
<dbReference type="GO" id="GO:0000723">
    <property type="term" value="P:telomere maintenance"/>
    <property type="evidence" value="ECO:0007669"/>
    <property type="project" value="InterPro"/>
</dbReference>
<dbReference type="GO" id="GO:0005524">
    <property type="term" value="F:ATP binding"/>
    <property type="evidence" value="ECO:0007669"/>
    <property type="project" value="UniProtKB-KW"/>
</dbReference>
<keyword evidence="1" id="KW-0233">DNA recombination</keyword>
<keyword evidence="1" id="KW-0378">Hydrolase</keyword>
<dbReference type="GO" id="GO:0043139">
    <property type="term" value="F:5'-3' DNA helicase activity"/>
    <property type="evidence" value="ECO:0007669"/>
    <property type="project" value="UniProtKB-EC"/>
</dbReference>
<accession>A0A026W7B2</accession>
<reference evidence="3 4" key="1">
    <citation type="journal article" date="2014" name="Curr. Biol.">
        <title>The genome of the clonal raider ant Cerapachys biroi.</title>
        <authorList>
            <person name="Oxley P.R."/>
            <person name="Ji L."/>
            <person name="Fetter-Pruneda I."/>
            <person name="McKenzie S.K."/>
            <person name="Li C."/>
            <person name="Hu H."/>
            <person name="Zhang G."/>
            <person name="Kronauer D.J."/>
        </authorList>
    </citation>
    <scope>NUCLEOTIDE SEQUENCE [LARGE SCALE GENOMIC DNA]</scope>
</reference>
<dbReference type="GO" id="GO:0006310">
    <property type="term" value="P:DNA recombination"/>
    <property type="evidence" value="ECO:0007669"/>
    <property type="project" value="UniProtKB-KW"/>
</dbReference>
<dbReference type="AlphaFoldDB" id="A0A026W7B2"/>
<comment type="similarity">
    <text evidence="1">Belongs to the helicase family.</text>
</comment>
<dbReference type="GO" id="GO:0006281">
    <property type="term" value="P:DNA repair"/>
    <property type="evidence" value="ECO:0007669"/>
    <property type="project" value="UniProtKB-KW"/>
</dbReference>
<dbReference type="EMBL" id="KK107430">
    <property type="protein sequence ID" value="EZA50914.1"/>
    <property type="molecule type" value="Genomic_DNA"/>
</dbReference>
<gene>
    <name evidence="3" type="ORF">X777_10741</name>
</gene>
<dbReference type="EC" id="5.6.2.3" evidence="1"/>
<dbReference type="PANTHER" id="PTHR10492">
    <property type="match status" value="1"/>
</dbReference>
<dbReference type="Gene3D" id="3.30.420.10">
    <property type="entry name" value="Ribonuclease H-like superfamily/Ribonuclease H"/>
    <property type="match status" value="1"/>
</dbReference>
<dbReference type="SUPFAM" id="SSF52540">
    <property type="entry name" value="P-loop containing nucleoside triphosphate hydrolases"/>
    <property type="match status" value="2"/>
</dbReference>
<dbReference type="GO" id="GO:0003676">
    <property type="term" value="F:nucleic acid binding"/>
    <property type="evidence" value="ECO:0007669"/>
    <property type="project" value="InterPro"/>
</dbReference>
<keyword evidence="1" id="KW-0547">Nucleotide-binding</keyword>
<keyword evidence="1" id="KW-0227">DNA damage</keyword>
<dbReference type="GO" id="GO:0016887">
    <property type="term" value="F:ATP hydrolysis activity"/>
    <property type="evidence" value="ECO:0007669"/>
    <property type="project" value="RHEA"/>
</dbReference>
<comment type="catalytic activity">
    <reaction evidence="1">
        <text>ATP + H2O = ADP + phosphate + H(+)</text>
        <dbReference type="Rhea" id="RHEA:13065"/>
        <dbReference type="ChEBI" id="CHEBI:15377"/>
        <dbReference type="ChEBI" id="CHEBI:15378"/>
        <dbReference type="ChEBI" id="CHEBI:30616"/>
        <dbReference type="ChEBI" id="CHEBI:43474"/>
        <dbReference type="ChEBI" id="CHEBI:456216"/>
        <dbReference type="EC" id="5.6.2.3"/>
    </reaction>
</comment>
<evidence type="ECO:0000313" key="3">
    <source>
        <dbReference type="EMBL" id="EZA50914.1"/>
    </source>
</evidence>